<dbReference type="EMBL" id="MFUU01000009">
    <property type="protein sequence ID" value="OGI86173.1"/>
    <property type="molecule type" value="Genomic_DNA"/>
</dbReference>
<gene>
    <name evidence="3" type="ORF">A3A01_02625</name>
</gene>
<keyword evidence="1" id="KW-0472">Membrane</keyword>
<dbReference type="InterPro" id="IPR043712">
    <property type="entry name" value="DUF5652"/>
</dbReference>
<protein>
    <recommendedName>
        <fullName evidence="2">DUF5652 domain-containing protein</fullName>
    </recommendedName>
</protein>
<dbReference type="Pfam" id="PF18893">
    <property type="entry name" value="DUF5652"/>
    <property type="match status" value="1"/>
</dbReference>
<dbReference type="STRING" id="1801770.A3A01_02625"/>
<keyword evidence="1" id="KW-0812">Transmembrane</keyword>
<accession>A0A1F6WWC8</accession>
<evidence type="ECO:0000259" key="2">
    <source>
        <dbReference type="Pfam" id="PF18893"/>
    </source>
</evidence>
<evidence type="ECO:0000256" key="1">
    <source>
        <dbReference type="SAM" id="Phobius"/>
    </source>
</evidence>
<dbReference type="AlphaFoldDB" id="A0A1F6WWC8"/>
<sequence>MYPYFSQNYIVLVVLVVWTLLWKGYALWTSAKHNQKKWFVVLLVLNTVGILEIFYIFYIMKKGRADVRKDFRKALSSFR</sequence>
<comment type="caution">
    <text evidence="3">The sequence shown here is derived from an EMBL/GenBank/DDBJ whole genome shotgun (WGS) entry which is preliminary data.</text>
</comment>
<proteinExistence type="predicted"/>
<name>A0A1F6WWC8_9BACT</name>
<feature type="transmembrane region" description="Helical" evidence="1">
    <location>
        <begin position="9"/>
        <end position="26"/>
    </location>
</feature>
<keyword evidence="1" id="KW-1133">Transmembrane helix</keyword>
<reference evidence="3 4" key="1">
    <citation type="journal article" date="2016" name="Nat. Commun.">
        <title>Thousands of microbial genomes shed light on interconnected biogeochemical processes in an aquifer system.</title>
        <authorList>
            <person name="Anantharaman K."/>
            <person name="Brown C.T."/>
            <person name="Hug L.A."/>
            <person name="Sharon I."/>
            <person name="Castelle C.J."/>
            <person name="Probst A.J."/>
            <person name="Thomas B.C."/>
            <person name="Singh A."/>
            <person name="Wilkins M.J."/>
            <person name="Karaoz U."/>
            <person name="Brodie E.L."/>
            <person name="Williams K.H."/>
            <person name="Hubbard S.S."/>
            <person name="Banfield J.F."/>
        </authorList>
    </citation>
    <scope>NUCLEOTIDE SEQUENCE [LARGE SCALE GENOMIC DNA]</scope>
</reference>
<evidence type="ECO:0000313" key="4">
    <source>
        <dbReference type="Proteomes" id="UP000179352"/>
    </source>
</evidence>
<feature type="domain" description="DUF5652" evidence="2">
    <location>
        <begin position="9"/>
        <end position="63"/>
    </location>
</feature>
<dbReference type="Proteomes" id="UP000179352">
    <property type="component" value="Unassembled WGS sequence"/>
</dbReference>
<evidence type="ECO:0000313" key="3">
    <source>
        <dbReference type="EMBL" id="OGI86173.1"/>
    </source>
</evidence>
<organism evidence="3 4">
    <name type="scientific">Candidatus Nomurabacteria bacterium RIFCSPLOWO2_01_FULL_39_17</name>
    <dbReference type="NCBI Taxonomy" id="1801770"/>
    <lineage>
        <taxon>Bacteria</taxon>
        <taxon>Candidatus Nomuraibacteriota</taxon>
    </lineage>
</organism>
<feature type="transmembrane region" description="Helical" evidence="1">
    <location>
        <begin position="38"/>
        <end position="59"/>
    </location>
</feature>